<evidence type="ECO:0000256" key="2">
    <source>
        <dbReference type="ARBA" id="ARBA00023002"/>
    </source>
</evidence>
<sequence>MGLQIVAEASVPYLRGVAEKLGDVHYLPNEDFSPENIAGADALIVRSVTRCTEELLRGSAVKLICTATAGYDHIDVDYCRRANIAWRTAAGCNASAVAQYVISVLSSLILKGHLSELSGRTIGIIGVGHVGKEVDRLCSALGMRVLRNDPPRAEQEGAQGFASIEQIWAESHIITLHTPLTKQTTHPTHHLVNTPFLDHLEQNPLLINAARGGICDTPALIRAIHNGQISGLVCDCWEGEPQIDRELVQLCNIATPHIAGFSADGKSNGARLCLEAIADFFGVSFPAKESMQPPAPQNSVIDLDLWSQSVPQSELVYRAILHTLDTERTDCALRKMPEQFEQMRKSYIYPREPQAYHIRGGEAGIREILRKIGFQLS</sequence>
<proteinExistence type="inferred from homology"/>
<dbReference type="KEGG" id="pcre:NCTC12858_00048"/>
<dbReference type="HAMAP" id="MF_01825">
    <property type="entry name" value="PdxB"/>
    <property type="match status" value="1"/>
</dbReference>
<dbReference type="Pfam" id="PF00389">
    <property type="entry name" value="2-Hacid_dh"/>
    <property type="match status" value="1"/>
</dbReference>
<comment type="similarity">
    <text evidence="5">Belongs to the D-isomer specific 2-hydroxyacid dehydrogenase family. PdxB subfamily.</text>
</comment>
<dbReference type="AlphaFoldDB" id="A0A0A2FGB9"/>
<dbReference type="GO" id="GO:0033711">
    <property type="term" value="F:4-phosphoerythronate dehydrogenase activity"/>
    <property type="evidence" value="ECO:0007669"/>
    <property type="project" value="UniProtKB-EC"/>
</dbReference>
<keyword evidence="2 5" id="KW-0560">Oxidoreductase</keyword>
<dbReference type="SUPFAM" id="SSF52283">
    <property type="entry name" value="Formate/glycerate dehydrogenase catalytic domain-like"/>
    <property type="match status" value="1"/>
</dbReference>
<dbReference type="EMBL" id="LS483447">
    <property type="protein sequence ID" value="SQH72242.1"/>
    <property type="molecule type" value="Genomic_DNA"/>
</dbReference>
<evidence type="ECO:0000259" key="6">
    <source>
        <dbReference type="Pfam" id="PF00389"/>
    </source>
</evidence>
<dbReference type="EC" id="1.1.1.290" evidence="5"/>
<dbReference type="InterPro" id="IPR006139">
    <property type="entry name" value="D-isomer_2_OHA_DH_cat_dom"/>
</dbReference>
<dbReference type="RefSeq" id="WP_023939806.1">
    <property type="nucleotide sequence ID" value="NZ_JQJB01000006.1"/>
</dbReference>
<dbReference type="GO" id="GO:0030267">
    <property type="term" value="F:glyoxylate reductase (NADPH) activity"/>
    <property type="evidence" value="ECO:0007669"/>
    <property type="project" value="TreeGrafter"/>
</dbReference>
<evidence type="ECO:0000313" key="8">
    <source>
        <dbReference type="EMBL" id="SQH72242.1"/>
    </source>
</evidence>
<dbReference type="GO" id="GO:0008615">
    <property type="term" value="P:pyridoxine biosynthetic process"/>
    <property type="evidence" value="ECO:0007669"/>
    <property type="project" value="UniProtKB-UniRule"/>
</dbReference>
<dbReference type="InterPro" id="IPR020921">
    <property type="entry name" value="Erythronate-4-P_DHase"/>
</dbReference>
<feature type="domain" description="D-isomer specific 2-hydroxyacid dehydrogenase NAD-binding" evidence="7">
    <location>
        <begin position="114"/>
        <end position="259"/>
    </location>
</feature>
<dbReference type="InterPro" id="IPR038251">
    <property type="entry name" value="PdxB_dimer_sf"/>
</dbReference>
<keyword evidence="3 5" id="KW-0520">NAD</keyword>
<feature type="active site" evidence="5">
    <location>
        <position position="211"/>
    </location>
</feature>
<comment type="caution">
    <text evidence="5">Lacks conserved residue(s) required for the propagation of feature annotation.</text>
</comment>
<dbReference type="Proteomes" id="UP000249300">
    <property type="component" value="Chromosome 1"/>
</dbReference>
<feature type="active site" evidence="5">
    <location>
        <position position="240"/>
    </location>
</feature>
<dbReference type="eggNOG" id="COG0111">
    <property type="taxonomic scope" value="Bacteria"/>
</dbReference>
<dbReference type="PANTHER" id="PTHR10996">
    <property type="entry name" value="2-HYDROXYACID DEHYDROGENASE-RELATED"/>
    <property type="match status" value="1"/>
</dbReference>
<dbReference type="InterPro" id="IPR006140">
    <property type="entry name" value="D-isomer_DH_NAD-bd"/>
</dbReference>
<evidence type="ECO:0000256" key="3">
    <source>
        <dbReference type="ARBA" id="ARBA00023027"/>
    </source>
</evidence>
<dbReference type="InterPro" id="IPR036291">
    <property type="entry name" value="NAD(P)-bd_dom_sf"/>
</dbReference>
<evidence type="ECO:0000256" key="1">
    <source>
        <dbReference type="ARBA" id="ARBA00022490"/>
    </source>
</evidence>
<feature type="binding site" evidence="5">
    <location>
        <position position="235"/>
    </location>
    <ligand>
        <name>NAD(+)</name>
        <dbReference type="ChEBI" id="CHEBI:57540"/>
    </ligand>
</feature>
<evidence type="ECO:0000256" key="4">
    <source>
        <dbReference type="ARBA" id="ARBA00023096"/>
    </source>
</evidence>
<dbReference type="Pfam" id="PF02826">
    <property type="entry name" value="2-Hacid_dh_C"/>
    <property type="match status" value="1"/>
</dbReference>
<dbReference type="STRING" id="393921.HQ45_04255"/>
<keyword evidence="9" id="KW-1185">Reference proteome</keyword>
<dbReference type="GO" id="GO:0051287">
    <property type="term" value="F:NAD binding"/>
    <property type="evidence" value="ECO:0007669"/>
    <property type="project" value="InterPro"/>
</dbReference>
<keyword evidence="1 5" id="KW-0963">Cytoplasm</keyword>
<dbReference type="InterPro" id="IPR050223">
    <property type="entry name" value="D-isomer_2-hydroxyacid_DH"/>
</dbReference>
<dbReference type="GO" id="GO:0005829">
    <property type="term" value="C:cytosol"/>
    <property type="evidence" value="ECO:0007669"/>
    <property type="project" value="TreeGrafter"/>
</dbReference>
<feature type="binding site" evidence="5">
    <location>
        <position position="149"/>
    </location>
    <ligand>
        <name>NAD(+)</name>
        <dbReference type="ChEBI" id="CHEBI:57540"/>
    </ligand>
</feature>
<dbReference type="CDD" id="cd12158">
    <property type="entry name" value="ErythrP_dh"/>
    <property type="match status" value="1"/>
</dbReference>
<feature type="binding site" evidence="5">
    <location>
        <position position="178"/>
    </location>
    <ligand>
        <name>NAD(+)</name>
        <dbReference type="ChEBI" id="CHEBI:57540"/>
    </ligand>
</feature>
<reference evidence="8 9" key="1">
    <citation type="submission" date="2018-06" db="EMBL/GenBank/DDBJ databases">
        <authorList>
            <consortium name="Pathogen Informatics"/>
            <person name="Doyle S."/>
        </authorList>
    </citation>
    <scope>NUCLEOTIDE SEQUENCE [LARGE SCALE GENOMIC DNA]</scope>
    <source>
        <strain evidence="8 9">NCTC12858</strain>
    </source>
</reference>
<name>A0A0A2FGB9_9PORP</name>
<dbReference type="Gene3D" id="3.30.1370.170">
    <property type="match status" value="1"/>
</dbReference>
<evidence type="ECO:0000256" key="5">
    <source>
        <dbReference type="HAMAP-Rule" id="MF_01825"/>
    </source>
</evidence>
<feature type="domain" description="D-isomer specific 2-hydroxyacid dehydrogenase catalytic" evidence="6">
    <location>
        <begin position="32"/>
        <end position="281"/>
    </location>
</feature>
<feature type="binding site" evidence="5">
    <location>
        <position position="260"/>
    </location>
    <ligand>
        <name>NAD(+)</name>
        <dbReference type="ChEBI" id="CHEBI:57540"/>
    </ligand>
</feature>
<feature type="binding site" evidence="5">
    <location>
        <position position="68"/>
    </location>
    <ligand>
        <name>substrate</name>
    </ligand>
</feature>
<dbReference type="UniPathway" id="UPA00244">
    <property type="reaction ID" value="UER00310"/>
</dbReference>
<dbReference type="GO" id="GO:0016618">
    <property type="term" value="F:hydroxypyruvate reductase [NAD(P)H] activity"/>
    <property type="evidence" value="ECO:0007669"/>
    <property type="project" value="TreeGrafter"/>
</dbReference>
<protein>
    <recommendedName>
        <fullName evidence="5">Erythronate-4-phosphate dehydrogenase</fullName>
        <ecNumber evidence="5">1.1.1.290</ecNumber>
    </recommendedName>
</protein>
<keyword evidence="4 5" id="KW-0664">Pyridoxine biosynthesis</keyword>
<feature type="active site" description="Proton donor" evidence="5">
    <location>
        <position position="257"/>
    </location>
</feature>
<comment type="subunit">
    <text evidence="5">Homodimer.</text>
</comment>
<accession>A0A0A2FGB9</accession>
<dbReference type="SUPFAM" id="SSF51735">
    <property type="entry name" value="NAD(P)-binding Rossmann-fold domains"/>
    <property type="match status" value="1"/>
</dbReference>
<feature type="binding site" evidence="5">
    <location>
        <position position="47"/>
    </location>
    <ligand>
        <name>substrate</name>
    </ligand>
</feature>
<comment type="catalytic activity">
    <reaction evidence="5">
        <text>4-phospho-D-erythronate + NAD(+) = (R)-3-hydroxy-2-oxo-4-phosphooxybutanoate + NADH + H(+)</text>
        <dbReference type="Rhea" id="RHEA:18829"/>
        <dbReference type="ChEBI" id="CHEBI:15378"/>
        <dbReference type="ChEBI" id="CHEBI:57540"/>
        <dbReference type="ChEBI" id="CHEBI:57945"/>
        <dbReference type="ChEBI" id="CHEBI:58538"/>
        <dbReference type="ChEBI" id="CHEBI:58766"/>
        <dbReference type="EC" id="1.1.1.290"/>
    </reaction>
</comment>
<evidence type="ECO:0000259" key="7">
    <source>
        <dbReference type="Pfam" id="PF02826"/>
    </source>
</evidence>
<evidence type="ECO:0000313" key="9">
    <source>
        <dbReference type="Proteomes" id="UP000249300"/>
    </source>
</evidence>
<dbReference type="Gene3D" id="3.40.50.720">
    <property type="entry name" value="NAD(P)-binding Rossmann-like Domain"/>
    <property type="match status" value="2"/>
</dbReference>
<dbReference type="PANTHER" id="PTHR10996:SF178">
    <property type="entry name" value="2-HYDROXYACID DEHYDROGENASE YGL185C-RELATED"/>
    <property type="match status" value="1"/>
</dbReference>
<comment type="function">
    <text evidence="5">Catalyzes the oxidation of erythronate-4-phosphate to 3-hydroxy-2-oxo-4-phosphonooxybutanoate.</text>
</comment>
<comment type="subcellular location">
    <subcellularLocation>
        <location evidence="5">Cytoplasm</location>
    </subcellularLocation>
</comment>
<comment type="pathway">
    <text evidence="5">Cofactor biosynthesis; pyridoxine 5'-phosphate biosynthesis; pyridoxine 5'-phosphate from D-erythrose 4-phosphate: step 2/5.</text>
</comment>
<organism evidence="8 9">
    <name type="scientific">Porphyromonas crevioricanis</name>
    <dbReference type="NCBI Taxonomy" id="393921"/>
    <lineage>
        <taxon>Bacteria</taxon>
        <taxon>Pseudomonadati</taxon>
        <taxon>Bacteroidota</taxon>
        <taxon>Bacteroidia</taxon>
        <taxon>Bacteroidales</taxon>
        <taxon>Porphyromonadaceae</taxon>
        <taxon>Porphyromonas</taxon>
    </lineage>
</organism>
<gene>
    <name evidence="5 8" type="primary">pdxB</name>
    <name evidence="8" type="ORF">NCTC12858_00048</name>
</gene>
<dbReference type="OrthoDB" id="1522997at2"/>